<keyword evidence="8" id="KW-0472">Membrane</keyword>
<dbReference type="PANTHER" id="PTHR47143:SF3">
    <property type="entry name" value="PWWP DOMAIN-CONTAINING PROTEIN"/>
    <property type="match status" value="1"/>
</dbReference>
<dbReference type="GO" id="GO:1902495">
    <property type="term" value="C:transmembrane transporter complex"/>
    <property type="evidence" value="ECO:0007669"/>
    <property type="project" value="TreeGrafter"/>
</dbReference>
<evidence type="ECO:0000256" key="1">
    <source>
        <dbReference type="ARBA" id="ARBA00004141"/>
    </source>
</evidence>
<evidence type="ECO:0000256" key="3">
    <source>
        <dbReference type="ARBA" id="ARBA00022692"/>
    </source>
</evidence>
<keyword evidence="5" id="KW-1133">Transmembrane helix</keyword>
<dbReference type="EMBL" id="CACRXK020033868">
    <property type="protein sequence ID" value="CAB4044047.1"/>
    <property type="molecule type" value="Genomic_DNA"/>
</dbReference>
<dbReference type="InterPro" id="IPR005821">
    <property type="entry name" value="Ion_trans_dom"/>
</dbReference>
<dbReference type="GO" id="GO:0005216">
    <property type="term" value="F:monoatomic ion channel activity"/>
    <property type="evidence" value="ECO:0007669"/>
    <property type="project" value="InterPro"/>
</dbReference>
<keyword evidence="2" id="KW-0813">Transport</keyword>
<keyword evidence="3" id="KW-0812">Transmembrane</keyword>
<evidence type="ECO:0000256" key="4">
    <source>
        <dbReference type="ARBA" id="ARBA00022737"/>
    </source>
</evidence>
<keyword evidence="9" id="KW-0407">Ion channel</keyword>
<accession>A0A7D9M6G5</accession>
<dbReference type="Proteomes" id="UP001152795">
    <property type="component" value="Unassembled WGS sequence"/>
</dbReference>
<gene>
    <name evidence="11" type="ORF">PACLA_8A036135</name>
</gene>
<dbReference type="InterPro" id="IPR052076">
    <property type="entry name" value="TRP_cation_channel"/>
</dbReference>
<protein>
    <submittedName>
        <fullName evidence="11">Transient receptor potential cation channel subfamily A member 1 homolog</fullName>
    </submittedName>
</protein>
<evidence type="ECO:0000256" key="2">
    <source>
        <dbReference type="ARBA" id="ARBA00022448"/>
    </source>
</evidence>
<dbReference type="PANTHER" id="PTHR47143">
    <property type="entry name" value="TRANSIENT RECEPTOR POTENTIAL CATION CHANNEL PROTEIN PAINLESS"/>
    <property type="match status" value="1"/>
</dbReference>
<keyword evidence="12" id="KW-1185">Reference proteome</keyword>
<dbReference type="OrthoDB" id="1661883at2759"/>
<proteinExistence type="predicted"/>
<keyword evidence="6" id="KW-0040">ANK repeat</keyword>
<dbReference type="Gene3D" id="1.10.287.70">
    <property type="match status" value="1"/>
</dbReference>
<evidence type="ECO:0000256" key="8">
    <source>
        <dbReference type="ARBA" id="ARBA00023136"/>
    </source>
</evidence>
<keyword evidence="4" id="KW-0677">Repeat</keyword>
<organism evidence="11 12">
    <name type="scientific">Paramuricea clavata</name>
    <name type="common">Red gorgonian</name>
    <name type="synonym">Violescent sea-whip</name>
    <dbReference type="NCBI Taxonomy" id="317549"/>
    <lineage>
        <taxon>Eukaryota</taxon>
        <taxon>Metazoa</taxon>
        <taxon>Cnidaria</taxon>
        <taxon>Anthozoa</taxon>
        <taxon>Octocorallia</taxon>
        <taxon>Malacalcyonacea</taxon>
        <taxon>Plexauridae</taxon>
        <taxon>Paramuricea</taxon>
    </lineage>
</organism>
<keyword evidence="11" id="KW-0675">Receptor</keyword>
<feature type="domain" description="Ion transport" evidence="10">
    <location>
        <begin position="21"/>
        <end position="92"/>
    </location>
</feature>
<evidence type="ECO:0000256" key="9">
    <source>
        <dbReference type="ARBA" id="ARBA00023303"/>
    </source>
</evidence>
<evidence type="ECO:0000313" key="11">
    <source>
        <dbReference type="EMBL" id="CAB4044047.1"/>
    </source>
</evidence>
<reference evidence="11" key="1">
    <citation type="submission" date="2020-04" db="EMBL/GenBank/DDBJ databases">
        <authorList>
            <person name="Alioto T."/>
            <person name="Alioto T."/>
            <person name="Gomez Garrido J."/>
        </authorList>
    </citation>
    <scope>NUCLEOTIDE SEQUENCE</scope>
    <source>
        <strain evidence="11">A484AB</strain>
    </source>
</reference>
<evidence type="ECO:0000313" key="12">
    <source>
        <dbReference type="Proteomes" id="UP001152795"/>
    </source>
</evidence>
<evidence type="ECO:0000256" key="5">
    <source>
        <dbReference type="ARBA" id="ARBA00022989"/>
    </source>
</evidence>
<dbReference type="Pfam" id="PF00520">
    <property type="entry name" value="Ion_trans"/>
    <property type="match status" value="1"/>
</dbReference>
<dbReference type="AlphaFoldDB" id="A0A7D9M6G5"/>
<sequence>MTFFVLLHGQENVHRNCTTHVPDENEGFGNIGLSFVTSFAMMVGEVDYRDIFLQQTGKNFVLIQLFLVLFLVSMSILLMNLLTGLAVGDIHVIMKRSLAEKRRQRAMLIVDLDKHLNNYPGMKAKYLKPLKERKDPAESYVNKIFPPLDIEEETSQECEITGMKEELNSIKNTLEEIKRSLSEKIRPRRNTFV</sequence>
<comment type="caution">
    <text evidence="11">The sequence shown here is derived from an EMBL/GenBank/DDBJ whole genome shotgun (WGS) entry which is preliminary data.</text>
</comment>
<evidence type="ECO:0000256" key="7">
    <source>
        <dbReference type="ARBA" id="ARBA00023065"/>
    </source>
</evidence>
<evidence type="ECO:0000259" key="10">
    <source>
        <dbReference type="Pfam" id="PF00520"/>
    </source>
</evidence>
<name>A0A7D9M6G5_PARCT</name>
<comment type="subcellular location">
    <subcellularLocation>
        <location evidence="1">Membrane</location>
        <topology evidence="1">Multi-pass membrane protein</topology>
    </subcellularLocation>
</comment>
<keyword evidence="7" id="KW-0406">Ion transport</keyword>
<evidence type="ECO:0000256" key="6">
    <source>
        <dbReference type="ARBA" id="ARBA00023043"/>
    </source>
</evidence>